<gene>
    <name evidence="1" type="ORF">GPUH_LOCUS10450</name>
</gene>
<organism evidence="3">
    <name type="scientific">Gongylonema pulchrum</name>
    <dbReference type="NCBI Taxonomy" id="637853"/>
    <lineage>
        <taxon>Eukaryota</taxon>
        <taxon>Metazoa</taxon>
        <taxon>Ecdysozoa</taxon>
        <taxon>Nematoda</taxon>
        <taxon>Chromadorea</taxon>
        <taxon>Rhabditida</taxon>
        <taxon>Spirurina</taxon>
        <taxon>Spiruromorpha</taxon>
        <taxon>Spiruroidea</taxon>
        <taxon>Gongylonematidae</taxon>
        <taxon>Gongylonema</taxon>
    </lineage>
</organism>
<dbReference type="OrthoDB" id="5847186at2759"/>
<reference evidence="1 2" key="2">
    <citation type="submission" date="2018-11" db="EMBL/GenBank/DDBJ databases">
        <authorList>
            <consortium name="Pathogen Informatics"/>
        </authorList>
    </citation>
    <scope>NUCLEOTIDE SEQUENCE [LARGE SCALE GENOMIC DNA]</scope>
</reference>
<accession>A0A183DP09</accession>
<evidence type="ECO:0000313" key="3">
    <source>
        <dbReference type="WBParaSite" id="GPUH_0001046301-mRNA-1"/>
    </source>
</evidence>
<evidence type="ECO:0000313" key="1">
    <source>
        <dbReference type="EMBL" id="VDN17457.1"/>
    </source>
</evidence>
<dbReference type="WBParaSite" id="GPUH_0001046301-mRNA-1">
    <property type="protein sequence ID" value="GPUH_0001046301-mRNA-1"/>
    <property type="gene ID" value="GPUH_0001046301"/>
</dbReference>
<sequence>MTFNRKRNPEMTKSIREMIWRGRICIGEDQSGACCSQLNMIQDYHIVSVGYSKCGIEKNFFAGGFNFIAKVRFWGVANINEQFEVQCAVPFVESHVKAKMVASRKPIRISSVDFVNAQHSLIPPSQEPVSIRFAEQCEARAVTFITVNICHQKTWLTG</sequence>
<dbReference type="EMBL" id="UYRT01077981">
    <property type="protein sequence ID" value="VDN17457.1"/>
    <property type="molecule type" value="Genomic_DNA"/>
</dbReference>
<reference evidence="3" key="1">
    <citation type="submission" date="2016-06" db="UniProtKB">
        <authorList>
            <consortium name="WormBaseParasite"/>
        </authorList>
    </citation>
    <scope>IDENTIFICATION</scope>
</reference>
<name>A0A183DP09_9BILA</name>
<protein>
    <submittedName>
        <fullName evidence="3">Peptidase S1 domain-containing protein</fullName>
    </submittedName>
</protein>
<dbReference type="AlphaFoldDB" id="A0A183DP09"/>
<evidence type="ECO:0000313" key="2">
    <source>
        <dbReference type="Proteomes" id="UP000271098"/>
    </source>
</evidence>
<dbReference type="Proteomes" id="UP000271098">
    <property type="component" value="Unassembled WGS sequence"/>
</dbReference>
<proteinExistence type="predicted"/>
<keyword evidence="2" id="KW-1185">Reference proteome</keyword>